<dbReference type="Gene3D" id="1.25.40.20">
    <property type="entry name" value="Ankyrin repeat-containing domain"/>
    <property type="match status" value="2"/>
</dbReference>
<feature type="repeat" description="ANK" evidence="3">
    <location>
        <begin position="721"/>
        <end position="742"/>
    </location>
</feature>
<name>A0A7S4QAK6_9DINO</name>
<keyword evidence="2 3" id="KW-0040">ANK repeat</keyword>
<reference evidence="4" key="1">
    <citation type="submission" date="2021-01" db="EMBL/GenBank/DDBJ databases">
        <authorList>
            <person name="Corre E."/>
            <person name="Pelletier E."/>
            <person name="Niang G."/>
            <person name="Scheremetjew M."/>
            <person name="Finn R."/>
            <person name="Kale V."/>
            <person name="Holt S."/>
            <person name="Cochrane G."/>
            <person name="Meng A."/>
            <person name="Brown T."/>
            <person name="Cohen L."/>
        </authorList>
    </citation>
    <scope>NUCLEOTIDE SEQUENCE</scope>
    <source>
        <strain evidence="4">CCMP3105</strain>
    </source>
</reference>
<feature type="repeat" description="ANK" evidence="3">
    <location>
        <begin position="642"/>
        <end position="674"/>
    </location>
</feature>
<evidence type="ECO:0000313" key="4">
    <source>
        <dbReference type="EMBL" id="CAE4575723.1"/>
    </source>
</evidence>
<dbReference type="SUPFAM" id="SSF48403">
    <property type="entry name" value="Ankyrin repeat"/>
    <property type="match status" value="1"/>
</dbReference>
<protein>
    <submittedName>
        <fullName evidence="4">Uncharacterized protein</fullName>
    </submittedName>
</protein>
<accession>A0A7S4QAK6</accession>
<evidence type="ECO:0000256" key="1">
    <source>
        <dbReference type="ARBA" id="ARBA00022737"/>
    </source>
</evidence>
<dbReference type="PANTHER" id="PTHR24203:SF45">
    <property type="entry name" value="ANKYRIN REPEAT DOMAIN 6"/>
    <property type="match status" value="1"/>
</dbReference>
<dbReference type="AlphaFoldDB" id="A0A7S4QAK6"/>
<feature type="repeat" description="ANK" evidence="3">
    <location>
        <begin position="681"/>
        <end position="702"/>
    </location>
</feature>
<dbReference type="PROSITE" id="PS50297">
    <property type="entry name" value="ANK_REP_REGION"/>
    <property type="match status" value="5"/>
</dbReference>
<dbReference type="EMBL" id="HBNR01022962">
    <property type="protein sequence ID" value="CAE4575723.1"/>
    <property type="molecule type" value="Transcribed_RNA"/>
</dbReference>
<dbReference type="PANTHER" id="PTHR24203">
    <property type="entry name" value="ANKYRIN REPEAT FAMILY PROTEIN"/>
    <property type="match status" value="1"/>
</dbReference>
<dbReference type="Pfam" id="PF12796">
    <property type="entry name" value="Ank_2"/>
    <property type="match status" value="2"/>
</dbReference>
<evidence type="ECO:0000256" key="2">
    <source>
        <dbReference type="ARBA" id="ARBA00023043"/>
    </source>
</evidence>
<dbReference type="PRINTS" id="PR01415">
    <property type="entry name" value="ANKYRIN"/>
</dbReference>
<gene>
    <name evidence="4" type="ORF">AMON00008_LOCUS15343</name>
</gene>
<dbReference type="InterPro" id="IPR036770">
    <property type="entry name" value="Ankyrin_rpt-contain_sf"/>
</dbReference>
<dbReference type="SMART" id="SM00248">
    <property type="entry name" value="ANK"/>
    <property type="match status" value="5"/>
</dbReference>
<feature type="repeat" description="ANK" evidence="3">
    <location>
        <begin position="609"/>
        <end position="641"/>
    </location>
</feature>
<evidence type="ECO:0000256" key="3">
    <source>
        <dbReference type="PROSITE-ProRule" id="PRU00023"/>
    </source>
</evidence>
<dbReference type="PROSITE" id="PS50088">
    <property type="entry name" value="ANK_REPEAT"/>
    <property type="match status" value="5"/>
</dbReference>
<sequence length="742" mass="80220">MAADGRPPGTDVAERIVGCLRKHDPSGAGTFARAQVLRLISALGGTSAAEAELLLTGCGFPGATAGGGAEVDYEAFVRSLFQLPGKRQVPPAVSDCAPGGLPCSELDDPDAVFDCCESSGRLDEHELRFALNAFGLFPSPDDVFRSLAGRHSLDRPGFRELLKQLLAEAPESMRRPRAVPYARRGVSLGQLQDLHSTFVQSGWIRSRISAFNEEHHELIEAGEVHPLGPNLYALDRFVIRPATTPGSGEEGLAEHLRRAAKLPEASHYCSYSELVNPTGVQVDYFVSHWWGHPFADTMRALDRWADHKHEGSGKPEPRDVIFWFCFLALNQHRVGEEVGASPEQGPFNAALVRARGAIMVLDEHVHPFSRIWCLYEVSRLTSLGKDFEIVCSLGPVADLLKGGGAGQSAARRQLARETVERIEQALEQVSAFGAQASSDDDRYAIWHRIADPRWRRKPLKFLRKTGVFSKCGDSCFKRFDAKIRGLLATPLLHASLSVNDSDAMLRAIGLGATFTKSSFDDLVRLRSDICSLEVPVKRGKSTVNWKLLHCAAFFGHSEAARCLLAARAEPSVVTRFGYTPLHLAASNGQAGLAGILLEAQADMEAEDATGRTPLHAAAVSGHSETAELLLRAGASESHADRLGETPLHAAAMGGHLDTVELLLSSRANPQVRSSRGGSGNCGKTPLHYAAEDNFADVVKKILCHSEYAGVKETLLSAATKKGKTALDLAEQAGHVEVVELLQ</sequence>
<proteinExistence type="predicted"/>
<dbReference type="InterPro" id="IPR002110">
    <property type="entry name" value="Ankyrin_rpt"/>
</dbReference>
<organism evidence="4">
    <name type="scientific">Alexandrium monilatum</name>
    <dbReference type="NCBI Taxonomy" id="311494"/>
    <lineage>
        <taxon>Eukaryota</taxon>
        <taxon>Sar</taxon>
        <taxon>Alveolata</taxon>
        <taxon>Dinophyceae</taxon>
        <taxon>Gonyaulacales</taxon>
        <taxon>Pyrocystaceae</taxon>
        <taxon>Alexandrium</taxon>
    </lineage>
</organism>
<keyword evidence="1" id="KW-0677">Repeat</keyword>
<feature type="repeat" description="ANK" evidence="3">
    <location>
        <begin position="576"/>
        <end position="608"/>
    </location>
</feature>